<comment type="caution">
    <text evidence="2">The sequence shown here is derived from an EMBL/GenBank/DDBJ whole genome shotgun (WGS) entry which is preliminary data.</text>
</comment>
<dbReference type="AlphaFoldDB" id="A0A511W5I1"/>
<feature type="transmembrane region" description="Helical" evidence="1">
    <location>
        <begin position="21"/>
        <end position="40"/>
    </location>
</feature>
<protein>
    <submittedName>
        <fullName evidence="2">Uncharacterized protein</fullName>
    </submittedName>
</protein>
<proteinExistence type="predicted"/>
<keyword evidence="3" id="KW-1185">Reference proteome</keyword>
<sequence>MRRSKFFYWNLNELEKFQRTILVSLFSVVLIFIMIYTETFSSEVTFILSLLLIITCVIWLVYTYIKYKKSSQYE</sequence>
<keyword evidence="1" id="KW-1133">Transmembrane helix</keyword>
<gene>
    <name evidence="2" type="ORF">AHA02nite_03980</name>
</gene>
<dbReference type="Proteomes" id="UP000321440">
    <property type="component" value="Unassembled WGS sequence"/>
</dbReference>
<feature type="transmembrane region" description="Helical" evidence="1">
    <location>
        <begin position="46"/>
        <end position="65"/>
    </location>
</feature>
<reference evidence="2 3" key="1">
    <citation type="submission" date="2019-07" db="EMBL/GenBank/DDBJ databases">
        <title>Whole genome shotgun sequence of Alkalibacillus haloalkaliphilus NBRC 103110.</title>
        <authorList>
            <person name="Hosoyama A."/>
            <person name="Uohara A."/>
            <person name="Ohji S."/>
            <person name="Ichikawa N."/>
        </authorList>
    </citation>
    <scope>NUCLEOTIDE SEQUENCE [LARGE SCALE GENOMIC DNA]</scope>
    <source>
        <strain evidence="2 3">NBRC 103110</strain>
    </source>
</reference>
<accession>A0A511W5I1</accession>
<organism evidence="2 3">
    <name type="scientific">Alkalibacillus haloalkaliphilus</name>
    <dbReference type="NCBI Taxonomy" id="94136"/>
    <lineage>
        <taxon>Bacteria</taxon>
        <taxon>Bacillati</taxon>
        <taxon>Bacillota</taxon>
        <taxon>Bacilli</taxon>
        <taxon>Bacillales</taxon>
        <taxon>Bacillaceae</taxon>
        <taxon>Alkalibacillus</taxon>
    </lineage>
</organism>
<name>A0A511W5I1_9BACI</name>
<evidence type="ECO:0000313" key="3">
    <source>
        <dbReference type="Proteomes" id="UP000321440"/>
    </source>
</evidence>
<evidence type="ECO:0000256" key="1">
    <source>
        <dbReference type="SAM" id="Phobius"/>
    </source>
</evidence>
<keyword evidence="1" id="KW-0472">Membrane</keyword>
<dbReference type="EMBL" id="BJYA01000001">
    <property type="protein sequence ID" value="GEN44622.1"/>
    <property type="molecule type" value="Genomic_DNA"/>
</dbReference>
<evidence type="ECO:0000313" key="2">
    <source>
        <dbReference type="EMBL" id="GEN44622.1"/>
    </source>
</evidence>
<keyword evidence="1" id="KW-0812">Transmembrane</keyword>